<evidence type="ECO:0000313" key="2">
    <source>
        <dbReference type="Proteomes" id="UP001597119"/>
    </source>
</evidence>
<dbReference type="EMBL" id="JBHUDJ010000015">
    <property type="protein sequence ID" value="MFD1589360.1"/>
    <property type="molecule type" value="Genomic_DNA"/>
</dbReference>
<reference evidence="1 2" key="1">
    <citation type="journal article" date="2019" name="Int. J. Syst. Evol. Microbiol.">
        <title>The Global Catalogue of Microorganisms (GCM) 10K type strain sequencing project: providing services to taxonomists for standard genome sequencing and annotation.</title>
        <authorList>
            <consortium name="The Broad Institute Genomics Platform"/>
            <consortium name="The Broad Institute Genome Sequencing Center for Infectious Disease"/>
            <person name="Wu L."/>
            <person name="Ma J."/>
        </authorList>
    </citation>
    <scope>NUCLEOTIDE SEQUENCE [LARGE SCALE GENOMIC DNA]</scope>
    <source>
        <strain evidence="1 2">CGMCC 1.12125</strain>
    </source>
</reference>
<gene>
    <name evidence="1" type="ORF">ACFR9U_20480</name>
</gene>
<comment type="caution">
    <text evidence="1">The sequence shown here is derived from an EMBL/GenBank/DDBJ whole genome shotgun (WGS) entry which is preliminary data.</text>
</comment>
<name>A0ABD6CIG3_9EURY</name>
<evidence type="ECO:0000313" key="1">
    <source>
        <dbReference type="EMBL" id="MFD1589360.1"/>
    </source>
</evidence>
<dbReference type="AlphaFoldDB" id="A0ABD6CIG3"/>
<dbReference type="Proteomes" id="UP001597119">
    <property type="component" value="Unassembled WGS sequence"/>
</dbReference>
<dbReference type="RefSeq" id="WP_247381223.1">
    <property type="nucleotide sequence ID" value="NZ_JALLGV010000009.1"/>
</dbReference>
<keyword evidence="2" id="KW-1185">Reference proteome</keyword>
<proteinExistence type="predicted"/>
<organism evidence="1 2">
    <name type="scientific">Halorientalis brevis</name>
    <dbReference type="NCBI Taxonomy" id="1126241"/>
    <lineage>
        <taxon>Archaea</taxon>
        <taxon>Methanobacteriati</taxon>
        <taxon>Methanobacteriota</taxon>
        <taxon>Stenosarchaea group</taxon>
        <taxon>Halobacteria</taxon>
        <taxon>Halobacteriales</taxon>
        <taxon>Haloarculaceae</taxon>
        <taxon>Halorientalis</taxon>
    </lineage>
</organism>
<protein>
    <recommendedName>
        <fullName evidence="3">RING-type E3 ubiquitin transferase</fullName>
    </recommendedName>
</protein>
<evidence type="ECO:0008006" key="3">
    <source>
        <dbReference type="Google" id="ProtNLM"/>
    </source>
</evidence>
<sequence length="283" mass="29986">MSVVVHALAVGGLLGGAYGMWLARQNYRTLRQMGNAETTPTREVRPNTAVEVSGTVSAAAETIPSPVTGTEAVCCAWQVETWDEATKYNMWRPTAIGVTSVPFAIEDEYGQLRVAPGTHAHEFPNSSFDLVGQLKVLGELPQTTQGSVGAGYVDEELSVEMQQWDAAVEVGAEESPPASIQRFVDETAAVQPATGSPLTNLVDIGRQHGSRRYREALLTPGEACYILGMANENGVLTPDTGKLWVGRGTEEGLVASKRKHLLRNGAVGIGGSLLGLGATALLL</sequence>
<accession>A0ABD6CIG3</accession>